<dbReference type="Gene3D" id="2.60.40.720">
    <property type="match status" value="1"/>
</dbReference>
<feature type="region of interest" description="Disordered" evidence="5">
    <location>
        <begin position="466"/>
        <end position="498"/>
    </location>
</feature>
<evidence type="ECO:0000313" key="7">
    <source>
        <dbReference type="EMBL" id="KAL1494156.1"/>
    </source>
</evidence>
<feature type="region of interest" description="Disordered" evidence="5">
    <location>
        <begin position="293"/>
        <end position="382"/>
    </location>
</feature>
<dbReference type="PRINTS" id="PR00967">
    <property type="entry name" value="ONCOGENEAML1"/>
</dbReference>
<comment type="caution">
    <text evidence="7">The sequence shown here is derived from an EMBL/GenBank/DDBJ whole genome shotgun (WGS) entry which is preliminary data.</text>
</comment>
<name>A0ABD1EHR0_HYPHA</name>
<dbReference type="GO" id="GO:0006357">
    <property type="term" value="P:regulation of transcription by RNA polymerase II"/>
    <property type="evidence" value="ECO:0007669"/>
    <property type="project" value="UniProtKB-ARBA"/>
</dbReference>
<dbReference type="PANTHER" id="PTHR11950">
    <property type="entry name" value="RUNT RELATED"/>
    <property type="match status" value="1"/>
</dbReference>
<dbReference type="FunFam" id="2.60.40.720:FF:000001">
    <property type="entry name" value="Runt-related transcription factor"/>
    <property type="match status" value="1"/>
</dbReference>
<feature type="compositionally biased region" description="Polar residues" evidence="5">
    <location>
        <begin position="356"/>
        <end position="382"/>
    </location>
</feature>
<evidence type="ECO:0000256" key="2">
    <source>
        <dbReference type="ARBA" id="ARBA00023015"/>
    </source>
</evidence>
<evidence type="ECO:0000256" key="4">
    <source>
        <dbReference type="ARBA" id="ARBA00023242"/>
    </source>
</evidence>
<accession>A0ABD1EHR0</accession>
<reference evidence="7 8" key="1">
    <citation type="submission" date="2024-05" db="EMBL/GenBank/DDBJ databases">
        <title>Genetic variation in Jamaican populations of the coffee berry borer (Hypothenemus hampei).</title>
        <authorList>
            <person name="Errbii M."/>
            <person name="Myrie A."/>
        </authorList>
    </citation>
    <scope>NUCLEOTIDE SEQUENCE [LARGE SCALE GENOMIC DNA]</scope>
    <source>
        <strain evidence="7">JA-Hopewell-2020-01-JO</strain>
        <tissue evidence="7">Whole body</tissue>
    </source>
</reference>
<feature type="compositionally biased region" description="Low complexity" evidence="5">
    <location>
        <begin position="418"/>
        <end position="431"/>
    </location>
</feature>
<evidence type="ECO:0000256" key="3">
    <source>
        <dbReference type="ARBA" id="ARBA00023163"/>
    </source>
</evidence>
<proteinExistence type="predicted"/>
<keyword evidence="8" id="KW-1185">Reference proteome</keyword>
<keyword evidence="4" id="KW-0539">Nucleus</keyword>
<dbReference type="PROSITE" id="PS51062">
    <property type="entry name" value="RUNT"/>
    <property type="match status" value="1"/>
</dbReference>
<dbReference type="GO" id="GO:0043565">
    <property type="term" value="F:sequence-specific DNA binding"/>
    <property type="evidence" value="ECO:0007669"/>
    <property type="project" value="UniProtKB-ARBA"/>
</dbReference>
<dbReference type="InterPro" id="IPR000040">
    <property type="entry name" value="AML1_Runt"/>
</dbReference>
<keyword evidence="2" id="KW-0805">Transcription regulation</keyword>
<evidence type="ECO:0000256" key="5">
    <source>
        <dbReference type="SAM" id="MobiDB-lite"/>
    </source>
</evidence>
<keyword evidence="3" id="KW-0804">Transcription</keyword>
<dbReference type="SUPFAM" id="SSF49417">
    <property type="entry name" value="p53-like transcription factors"/>
    <property type="match status" value="1"/>
</dbReference>
<dbReference type="Pfam" id="PF00853">
    <property type="entry name" value="Runt"/>
    <property type="match status" value="1"/>
</dbReference>
<gene>
    <name evidence="7" type="ORF">ABEB36_009800</name>
</gene>
<dbReference type="InterPro" id="IPR008967">
    <property type="entry name" value="p53-like_TF_DNA-bd_sf"/>
</dbReference>
<dbReference type="Proteomes" id="UP001566132">
    <property type="component" value="Unassembled WGS sequence"/>
</dbReference>
<comment type="subcellular location">
    <subcellularLocation>
        <location evidence="1">Nucleus</location>
    </subcellularLocation>
</comment>
<feature type="domain" description="Runt" evidence="6">
    <location>
        <begin position="38"/>
        <end position="166"/>
    </location>
</feature>
<evidence type="ECO:0000256" key="1">
    <source>
        <dbReference type="ARBA" id="ARBA00004123"/>
    </source>
</evidence>
<feature type="compositionally biased region" description="Polar residues" evidence="5">
    <location>
        <begin position="314"/>
        <end position="336"/>
    </location>
</feature>
<evidence type="ECO:0000259" key="6">
    <source>
        <dbReference type="PROSITE" id="PS51062"/>
    </source>
</evidence>
<dbReference type="EMBL" id="JBDJPC010000007">
    <property type="protein sequence ID" value="KAL1494156.1"/>
    <property type="molecule type" value="Genomic_DNA"/>
</dbReference>
<sequence>MHLTNNQQTPNQAASPDSSTLVNDTYTKMTSDILAERTLNDFLSEHPGELVRTGSPLFVCTVLPPHWRSNKTLPVAFKVVALGDVGDGTVVTVKAGNDENYCAELRNSTAVMKNQVAKFNDLRFVGRSGRGKSFTLTIMVSTTPPQVATYNKAIKVTVDGPREPRSKTRQQQQFHFAFSQRPFPFAASDPLSGFRMPPIANCNNMTQFGLTTTNSHWGYGAAGAYSSYFTPSTLGSCAATTTQFNTPALGFSGTTPDQTSAQDAFATSSTVSTLLPDTTTTDLDQHLGLITTQNHTNHSQTASSHTSGLLVPRYSNNHTDFNLSGPRSLSDNSSAAESPVQDELLAGGQPPLGVTHINNSNTSNFPIGHGTTQNMNQTSSYSSGNCNNSIYHPVLPGLLYSQLYSAANHHHHHHQSNFHHSSLQSSSNDLQSVMDHLSTAQTTNQRQMNGGGGGASELLVGNGTCAAAAQRQGDDRGGLNNGPRGPGGNGDAVVWRPY</sequence>
<dbReference type="AlphaFoldDB" id="A0ABD1EHR0"/>
<protein>
    <recommendedName>
        <fullName evidence="6">Runt domain-containing protein</fullName>
    </recommendedName>
</protein>
<dbReference type="InterPro" id="IPR012346">
    <property type="entry name" value="p53/RUNT-type_TF_DNA-bd_sf"/>
</dbReference>
<dbReference type="InterPro" id="IPR013524">
    <property type="entry name" value="Runt_dom"/>
</dbReference>
<feature type="compositionally biased region" description="Polar residues" evidence="5">
    <location>
        <begin position="293"/>
        <end position="307"/>
    </location>
</feature>
<dbReference type="GO" id="GO:0005634">
    <property type="term" value="C:nucleus"/>
    <property type="evidence" value="ECO:0007669"/>
    <property type="project" value="UniProtKB-SubCell"/>
</dbReference>
<dbReference type="GO" id="GO:0001709">
    <property type="term" value="P:cell fate determination"/>
    <property type="evidence" value="ECO:0007669"/>
    <property type="project" value="UniProtKB-ARBA"/>
</dbReference>
<organism evidence="7 8">
    <name type="scientific">Hypothenemus hampei</name>
    <name type="common">Coffee berry borer</name>
    <dbReference type="NCBI Taxonomy" id="57062"/>
    <lineage>
        <taxon>Eukaryota</taxon>
        <taxon>Metazoa</taxon>
        <taxon>Ecdysozoa</taxon>
        <taxon>Arthropoda</taxon>
        <taxon>Hexapoda</taxon>
        <taxon>Insecta</taxon>
        <taxon>Pterygota</taxon>
        <taxon>Neoptera</taxon>
        <taxon>Endopterygota</taxon>
        <taxon>Coleoptera</taxon>
        <taxon>Polyphaga</taxon>
        <taxon>Cucujiformia</taxon>
        <taxon>Curculionidae</taxon>
        <taxon>Scolytinae</taxon>
        <taxon>Hypothenemus</taxon>
    </lineage>
</organism>
<evidence type="ECO:0000313" key="8">
    <source>
        <dbReference type="Proteomes" id="UP001566132"/>
    </source>
</evidence>
<feature type="region of interest" description="Disordered" evidence="5">
    <location>
        <begin position="1"/>
        <end position="22"/>
    </location>
</feature>
<dbReference type="PANTHER" id="PTHR11950:SF50">
    <property type="entry name" value="RUNT RELATED A, ISOFORM D"/>
    <property type="match status" value="1"/>
</dbReference>
<feature type="region of interest" description="Disordered" evidence="5">
    <location>
        <begin position="411"/>
        <end position="431"/>
    </location>
</feature>